<accession>A0AA36ANJ3</accession>
<feature type="compositionally biased region" description="Basic and acidic residues" evidence="1">
    <location>
        <begin position="32"/>
        <end position="80"/>
    </location>
</feature>
<evidence type="ECO:0000313" key="2">
    <source>
        <dbReference type="EMBL" id="CAI9717872.1"/>
    </source>
</evidence>
<keyword evidence="3" id="KW-1185">Reference proteome</keyword>
<organism evidence="2 3">
    <name type="scientific">Octopus vulgaris</name>
    <name type="common">Common octopus</name>
    <dbReference type="NCBI Taxonomy" id="6645"/>
    <lineage>
        <taxon>Eukaryota</taxon>
        <taxon>Metazoa</taxon>
        <taxon>Spiralia</taxon>
        <taxon>Lophotrochozoa</taxon>
        <taxon>Mollusca</taxon>
        <taxon>Cephalopoda</taxon>
        <taxon>Coleoidea</taxon>
        <taxon>Octopodiformes</taxon>
        <taxon>Octopoda</taxon>
        <taxon>Incirrata</taxon>
        <taxon>Octopodidae</taxon>
        <taxon>Octopus</taxon>
    </lineage>
</organism>
<sequence length="231" mass="26681">MCVRRCQSTPTESAIGRGGGGGGGGGRRKNKKKEEEEKGREGEGEKEKKKEEEDEKEKGRRRGGEVEEEGGGDRRGRREKGIVKNTKMLMKDSDYIDYLIMPFLRKKYIRDPDTVSVPCPENLILMFFAYVEPSRTFSLPYFSDAEQIYTTPFKHLNNLTIPTFHCANIKCANSEVKYIQSIRAKSKAKSLFYVEMNKNSHFRIQYRMFQSQDIAYLQNNSSYLKSRILRT</sequence>
<dbReference type="EMBL" id="OX597815">
    <property type="protein sequence ID" value="CAI9717872.1"/>
    <property type="molecule type" value="Genomic_DNA"/>
</dbReference>
<feature type="region of interest" description="Disordered" evidence="1">
    <location>
        <begin position="1"/>
        <end position="80"/>
    </location>
</feature>
<feature type="compositionally biased region" description="Polar residues" evidence="1">
    <location>
        <begin position="1"/>
        <end position="12"/>
    </location>
</feature>
<name>A0AA36ANJ3_OCTVU</name>
<feature type="compositionally biased region" description="Gly residues" evidence="1">
    <location>
        <begin position="16"/>
        <end position="25"/>
    </location>
</feature>
<dbReference type="AlphaFoldDB" id="A0AA36ANJ3"/>
<proteinExistence type="predicted"/>
<evidence type="ECO:0000313" key="3">
    <source>
        <dbReference type="Proteomes" id="UP001162480"/>
    </source>
</evidence>
<dbReference type="Proteomes" id="UP001162480">
    <property type="component" value="Chromosome 2"/>
</dbReference>
<evidence type="ECO:0000256" key="1">
    <source>
        <dbReference type="SAM" id="MobiDB-lite"/>
    </source>
</evidence>
<gene>
    <name evidence="2" type="ORF">OCTVUL_1B030462</name>
</gene>
<reference evidence="2" key="1">
    <citation type="submission" date="2023-08" db="EMBL/GenBank/DDBJ databases">
        <authorList>
            <person name="Alioto T."/>
            <person name="Alioto T."/>
            <person name="Gomez Garrido J."/>
        </authorList>
    </citation>
    <scope>NUCLEOTIDE SEQUENCE</scope>
</reference>
<protein>
    <submittedName>
        <fullName evidence="2">Uncharacterized protein</fullName>
    </submittedName>
</protein>